<accession>A0A914WKU5</accession>
<feature type="transmembrane region" description="Helical" evidence="9">
    <location>
        <begin position="131"/>
        <end position="150"/>
    </location>
</feature>
<proteinExistence type="predicted"/>
<feature type="transmembrane region" description="Helical" evidence="9">
    <location>
        <begin position="88"/>
        <end position="110"/>
    </location>
</feature>
<dbReference type="SUPFAM" id="SSF81321">
    <property type="entry name" value="Family A G protein-coupled receptor-like"/>
    <property type="match status" value="1"/>
</dbReference>
<sequence>MRNISLDPDPESALWIGICFSCWGVIGIPANLFIVLATICSESLRSVPLNMFLFSLALGDLMFLVSCQSSLLWAIYFDEVICQVMGVGVYIFVLMSFLVPPNLAVCRYAVVCDDAQIPSWLRFTTRKLGIIALNGVIWAFTILYPIPLILNGNFGLDLL</sequence>
<dbReference type="InterPro" id="IPR017452">
    <property type="entry name" value="GPCR_Rhodpsn_7TM"/>
</dbReference>
<organism evidence="11 12">
    <name type="scientific">Plectus sambesii</name>
    <dbReference type="NCBI Taxonomy" id="2011161"/>
    <lineage>
        <taxon>Eukaryota</taxon>
        <taxon>Metazoa</taxon>
        <taxon>Ecdysozoa</taxon>
        <taxon>Nematoda</taxon>
        <taxon>Chromadorea</taxon>
        <taxon>Plectida</taxon>
        <taxon>Plectina</taxon>
        <taxon>Plectoidea</taxon>
        <taxon>Plectidae</taxon>
        <taxon>Plectus</taxon>
    </lineage>
</organism>
<evidence type="ECO:0000259" key="10">
    <source>
        <dbReference type="PROSITE" id="PS50262"/>
    </source>
</evidence>
<evidence type="ECO:0000256" key="8">
    <source>
        <dbReference type="ARBA" id="ARBA00023224"/>
    </source>
</evidence>
<evidence type="ECO:0000256" key="9">
    <source>
        <dbReference type="SAM" id="Phobius"/>
    </source>
</evidence>
<keyword evidence="7" id="KW-0675">Receptor</keyword>
<reference evidence="12" key="1">
    <citation type="submission" date="2022-11" db="UniProtKB">
        <authorList>
            <consortium name="WormBaseParasite"/>
        </authorList>
    </citation>
    <scope>IDENTIFICATION</scope>
</reference>
<keyword evidence="2" id="KW-1003">Cell membrane</keyword>
<evidence type="ECO:0000256" key="7">
    <source>
        <dbReference type="ARBA" id="ARBA00023170"/>
    </source>
</evidence>
<feature type="transmembrane region" description="Helical" evidence="9">
    <location>
        <begin position="51"/>
        <end position="76"/>
    </location>
</feature>
<evidence type="ECO:0000256" key="2">
    <source>
        <dbReference type="ARBA" id="ARBA00022475"/>
    </source>
</evidence>
<dbReference type="InterPro" id="IPR000276">
    <property type="entry name" value="GPCR_Rhodpsn"/>
</dbReference>
<dbReference type="GO" id="GO:0005886">
    <property type="term" value="C:plasma membrane"/>
    <property type="evidence" value="ECO:0007669"/>
    <property type="project" value="UniProtKB-SubCell"/>
</dbReference>
<dbReference type="WBParaSite" id="PSAMB.scaffold4159size15505.g23616.t1">
    <property type="protein sequence ID" value="PSAMB.scaffold4159size15505.g23616.t1"/>
    <property type="gene ID" value="PSAMB.scaffold4159size15505.g23616"/>
</dbReference>
<dbReference type="PRINTS" id="PR00237">
    <property type="entry name" value="GPCRRHODOPSN"/>
</dbReference>
<keyword evidence="11" id="KW-1185">Reference proteome</keyword>
<comment type="subcellular location">
    <subcellularLocation>
        <location evidence="1">Cell membrane</location>
        <topology evidence="1">Multi-pass membrane protein</topology>
    </subcellularLocation>
</comment>
<keyword evidence="5" id="KW-0297">G-protein coupled receptor</keyword>
<name>A0A914WKU5_9BILA</name>
<evidence type="ECO:0000256" key="6">
    <source>
        <dbReference type="ARBA" id="ARBA00023136"/>
    </source>
</evidence>
<dbReference type="Gene3D" id="1.20.1070.10">
    <property type="entry name" value="Rhodopsin 7-helix transmembrane proteins"/>
    <property type="match status" value="1"/>
</dbReference>
<keyword evidence="8" id="KW-0807">Transducer</keyword>
<dbReference type="Pfam" id="PF00001">
    <property type="entry name" value="7tm_1"/>
    <property type="match status" value="1"/>
</dbReference>
<dbReference type="Proteomes" id="UP000887566">
    <property type="component" value="Unplaced"/>
</dbReference>
<evidence type="ECO:0000313" key="12">
    <source>
        <dbReference type="WBParaSite" id="PSAMB.scaffold4159size15505.g23616.t1"/>
    </source>
</evidence>
<evidence type="ECO:0000313" key="11">
    <source>
        <dbReference type="Proteomes" id="UP000887566"/>
    </source>
</evidence>
<feature type="domain" description="G-protein coupled receptors family 1 profile" evidence="10">
    <location>
        <begin position="30"/>
        <end position="159"/>
    </location>
</feature>
<feature type="transmembrane region" description="Helical" evidence="9">
    <location>
        <begin position="12"/>
        <end position="39"/>
    </location>
</feature>
<dbReference type="GO" id="GO:0004930">
    <property type="term" value="F:G protein-coupled receptor activity"/>
    <property type="evidence" value="ECO:0007669"/>
    <property type="project" value="UniProtKB-KW"/>
</dbReference>
<protein>
    <submittedName>
        <fullName evidence="12">G-protein coupled receptors family 1 profile domain-containing protein</fullName>
    </submittedName>
</protein>
<dbReference type="PROSITE" id="PS50262">
    <property type="entry name" value="G_PROTEIN_RECEP_F1_2"/>
    <property type="match status" value="1"/>
</dbReference>
<keyword evidence="6 9" id="KW-0472">Membrane</keyword>
<dbReference type="AlphaFoldDB" id="A0A914WKU5"/>
<keyword evidence="3 9" id="KW-0812">Transmembrane</keyword>
<dbReference type="PANTHER" id="PTHR24228:SF59">
    <property type="entry name" value="NEUROPEPTIDE RECEPTOR 15"/>
    <property type="match status" value="1"/>
</dbReference>
<evidence type="ECO:0000256" key="5">
    <source>
        <dbReference type="ARBA" id="ARBA00023040"/>
    </source>
</evidence>
<evidence type="ECO:0000256" key="4">
    <source>
        <dbReference type="ARBA" id="ARBA00022989"/>
    </source>
</evidence>
<evidence type="ECO:0000256" key="1">
    <source>
        <dbReference type="ARBA" id="ARBA00004651"/>
    </source>
</evidence>
<evidence type="ECO:0000256" key="3">
    <source>
        <dbReference type="ARBA" id="ARBA00022692"/>
    </source>
</evidence>
<keyword evidence="4 9" id="KW-1133">Transmembrane helix</keyword>
<dbReference type="PANTHER" id="PTHR24228">
    <property type="entry name" value="B2 BRADYKININ RECEPTOR/ANGIOTENSIN II RECEPTOR"/>
    <property type="match status" value="1"/>
</dbReference>